<keyword evidence="5" id="KW-1185">Reference proteome</keyword>
<name>A0A219B296_9SPHN</name>
<comment type="caution">
    <text evidence="4">The sequence shown here is derived from an EMBL/GenBank/DDBJ whole genome shotgun (WGS) entry which is preliminary data.</text>
</comment>
<dbReference type="SUPFAM" id="SSF47336">
    <property type="entry name" value="ACP-like"/>
    <property type="match status" value="1"/>
</dbReference>
<dbReference type="PANTHER" id="PTHR20863:SF76">
    <property type="entry name" value="CARRIER DOMAIN-CONTAINING PROTEIN"/>
    <property type="match status" value="1"/>
</dbReference>
<dbReference type="InterPro" id="IPR009081">
    <property type="entry name" value="PP-bd_ACP"/>
</dbReference>
<dbReference type="Proteomes" id="UP000198462">
    <property type="component" value="Unassembled WGS sequence"/>
</dbReference>
<keyword evidence="1" id="KW-0596">Phosphopantetheine</keyword>
<dbReference type="InterPro" id="IPR036736">
    <property type="entry name" value="ACP-like_sf"/>
</dbReference>
<accession>A0A219B296</accession>
<dbReference type="STRING" id="1234595.C725_0731"/>
<gene>
    <name evidence="4" type="ORF">B5C34_01880</name>
</gene>
<dbReference type="InterPro" id="IPR003231">
    <property type="entry name" value="ACP"/>
</dbReference>
<evidence type="ECO:0000313" key="4">
    <source>
        <dbReference type="EMBL" id="OWV32324.1"/>
    </source>
</evidence>
<dbReference type="PROSITE" id="PS50075">
    <property type="entry name" value="CARRIER"/>
    <property type="match status" value="1"/>
</dbReference>
<dbReference type="OrthoDB" id="287644at2"/>
<dbReference type="EMBL" id="NFZT01000001">
    <property type="protein sequence ID" value="OWV32324.1"/>
    <property type="molecule type" value="Genomic_DNA"/>
</dbReference>
<evidence type="ECO:0000259" key="3">
    <source>
        <dbReference type="PROSITE" id="PS50075"/>
    </source>
</evidence>
<evidence type="ECO:0000256" key="2">
    <source>
        <dbReference type="ARBA" id="ARBA00022553"/>
    </source>
</evidence>
<dbReference type="GO" id="GO:0000035">
    <property type="term" value="F:acyl binding"/>
    <property type="evidence" value="ECO:0007669"/>
    <property type="project" value="TreeGrafter"/>
</dbReference>
<proteinExistence type="predicted"/>
<organism evidence="4 5">
    <name type="scientific">Pacificimonas flava</name>
    <dbReference type="NCBI Taxonomy" id="1234595"/>
    <lineage>
        <taxon>Bacteria</taxon>
        <taxon>Pseudomonadati</taxon>
        <taxon>Pseudomonadota</taxon>
        <taxon>Alphaproteobacteria</taxon>
        <taxon>Sphingomonadales</taxon>
        <taxon>Sphingosinicellaceae</taxon>
        <taxon>Pacificimonas</taxon>
    </lineage>
</organism>
<reference evidence="5" key="1">
    <citation type="submission" date="2017-05" db="EMBL/GenBank/DDBJ databases">
        <authorList>
            <person name="Lin X."/>
        </authorList>
    </citation>
    <scope>NUCLEOTIDE SEQUENCE [LARGE SCALE GENOMIC DNA]</scope>
    <source>
        <strain evidence="5">JLT2012</strain>
    </source>
</reference>
<keyword evidence="2" id="KW-0597">Phosphoprotein</keyword>
<protein>
    <submittedName>
        <fullName evidence="4">Phosphopantetheine-binding protein</fullName>
    </submittedName>
</protein>
<sequence length="82" mass="9078">MTTTKEEVLPRLIDIIQPFNKKDIELTAATSFANDLELDSLTVMDLVAEIEDEYDIILPVNMLPDLETIGDVASAVAEIKSK</sequence>
<feature type="domain" description="Carrier" evidence="3">
    <location>
        <begin position="3"/>
        <end position="80"/>
    </location>
</feature>
<dbReference type="Pfam" id="PF00550">
    <property type="entry name" value="PP-binding"/>
    <property type="match status" value="1"/>
</dbReference>
<dbReference type="GO" id="GO:0016020">
    <property type="term" value="C:membrane"/>
    <property type="evidence" value="ECO:0007669"/>
    <property type="project" value="GOC"/>
</dbReference>
<evidence type="ECO:0000313" key="5">
    <source>
        <dbReference type="Proteomes" id="UP000198462"/>
    </source>
</evidence>
<dbReference type="AlphaFoldDB" id="A0A219B296"/>
<dbReference type="Gene3D" id="1.10.1200.10">
    <property type="entry name" value="ACP-like"/>
    <property type="match status" value="1"/>
</dbReference>
<dbReference type="RefSeq" id="WP_088711122.1">
    <property type="nucleotide sequence ID" value="NZ_NFZT01000001.1"/>
</dbReference>
<dbReference type="GO" id="GO:0005829">
    <property type="term" value="C:cytosol"/>
    <property type="evidence" value="ECO:0007669"/>
    <property type="project" value="TreeGrafter"/>
</dbReference>
<dbReference type="PANTHER" id="PTHR20863">
    <property type="entry name" value="ACYL CARRIER PROTEIN"/>
    <property type="match status" value="1"/>
</dbReference>
<dbReference type="GO" id="GO:0000036">
    <property type="term" value="F:acyl carrier activity"/>
    <property type="evidence" value="ECO:0007669"/>
    <property type="project" value="TreeGrafter"/>
</dbReference>
<dbReference type="GO" id="GO:0009245">
    <property type="term" value="P:lipid A biosynthetic process"/>
    <property type="evidence" value="ECO:0007669"/>
    <property type="project" value="TreeGrafter"/>
</dbReference>
<evidence type="ECO:0000256" key="1">
    <source>
        <dbReference type="ARBA" id="ARBA00022450"/>
    </source>
</evidence>